<dbReference type="OrthoDB" id="3267444at2"/>
<name>D5ULS5_CELFN</name>
<evidence type="ECO:0000313" key="5">
    <source>
        <dbReference type="Proteomes" id="UP000000849"/>
    </source>
</evidence>
<dbReference type="AlphaFoldDB" id="D5ULS5"/>
<reference evidence="4 5" key="1">
    <citation type="journal article" date="2010" name="Stand. Genomic Sci.">
        <title>Complete genome sequence of Cellulomonas flavigena type strain (134).</title>
        <authorList>
            <person name="Abt B."/>
            <person name="Foster B."/>
            <person name="Lapidus A."/>
            <person name="Clum A."/>
            <person name="Sun H."/>
            <person name="Pukall R."/>
            <person name="Lucas S."/>
            <person name="Glavina Del Rio T."/>
            <person name="Nolan M."/>
            <person name="Tice H."/>
            <person name="Cheng J.F."/>
            <person name="Pitluck S."/>
            <person name="Liolios K."/>
            <person name="Ivanova N."/>
            <person name="Mavromatis K."/>
            <person name="Ovchinnikova G."/>
            <person name="Pati A."/>
            <person name="Goodwin L."/>
            <person name="Chen A."/>
            <person name="Palaniappan K."/>
            <person name="Land M."/>
            <person name="Hauser L."/>
            <person name="Chang Y.J."/>
            <person name="Jeffries C.D."/>
            <person name="Rohde M."/>
            <person name="Goker M."/>
            <person name="Woyke T."/>
            <person name="Bristow J."/>
            <person name="Eisen J.A."/>
            <person name="Markowitz V."/>
            <person name="Hugenholtz P."/>
            <person name="Kyrpides N.C."/>
            <person name="Klenk H.P."/>
        </authorList>
    </citation>
    <scope>NUCLEOTIDE SEQUENCE [LARGE SCALE GENOMIC DNA]</scope>
    <source>
        <strain evidence="5">ATCC 482 / DSM 20109 / BCRC 11376 / JCM 18109 / NBRC 3775 / NCIMB 8073 / NRS 134</strain>
    </source>
</reference>
<proteinExistence type="predicted"/>
<keyword evidence="5" id="KW-1185">Reference proteome</keyword>
<feature type="transmembrane region" description="Helical" evidence="2">
    <location>
        <begin position="20"/>
        <end position="41"/>
    </location>
</feature>
<feature type="domain" description="LytR/CpsA/Psr regulator C-terminal" evidence="3">
    <location>
        <begin position="81"/>
        <end position="166"/>
    </location>
</feature>
<accession>D5ULS5</accession>
<dbReference type="Gene3D" id="3.30.70.2390">
    <property type="match status" value="1"/>
</dbReference>
<keyword evidence="2" id="KW-0472">Membrane</keyword>
<evidence type="ECO:0000259" key="3">
    <source>
        <dbReference type="Pfam" id="PF13399"/>
    </source>
</evidence>
<dbReference type="STRING" id="446466.Cfla_3149"/>
<gene>
    <name evidence="4" type="ordered locus">Cfla_3149</name>
</gene>
<dbReference type="eggNOG" id="COG1316">
    <property type="taxonomic scope" value="Bacteria"/>
</dbReference>
<sequence>MSDYERARALRRRHMHERQAVVFGVLLACLAVAGLGAAALYTDSLSLPFLEREFTAVPTVDAVADATYCPPEGAMPVPTDQITVDVYNGAGIGGLAGTTAGQLAERGFVIGVTENAPADLSGIARIIYGPAGSAAAYTLKAYVDGAVLQNDPRETAEVDLIIGKDFPGLVPPEAVLLDPAVPLEGPEGCTPFAELTAAAEQAAETPAGEAPAGEAPAGEEVVGEDAGAEGGAEG</sequence>
<evidence type="ECO:0000313" key="4">
    <source>
        <dbReference type="EMBL" id="ADG76031.1"/>
    </source>
</evidence>
<dbReference type="HOGENOM" id="CLU_104056_0_0_11"/>
<protein>
    <recommendedName>
        <fullName evidence="3">LytR/CpsA/Psr regulator C-terminal domain-containing protein</fullName>
    </recommendedName>
</protein>
<keyword evidence="2" id="KW-0812">Transmembrane</keyword>
<feature type="region of interest" description="Disordered" evidence="1">
    <location>
        <begin position="199"/>
        <end position="234"/>
    </location>
</feature>
<evidence type="ECO:0000256" key="2">
    <source>
        <dbReference type="SAM" id="Phobius"/>
    </source>
</evidence>
<feature type="compositionally biased region" description="Low complexity" evidence="1">
    <location>
        <begin position="199"/>
        <end position="220"/>
    </location>
</feature>
<organism evidence="4 5">
    <name type="scientific">Cellulomonas flavigena (strain ATCC 482 / DSM 20109 / BCRC 11376 / JCM 18109 / NBRC 3775 / NCIMB 8073 / NRS 134)</name>
    <dbReference type="NCBI Taxonomy" id="446466"/>
    <lineage>
        <taxon>Bacteria</taxon>
        <taxon>Bacillati</taxon>
        <taxon>Actinomycetota</taxon>
        <taxon>Actinomycetes</taxon>
        <taxon>Micrococcales</taxon>
        <taxon>Cellulomonadaceae</taxon>
        <taxon>Cellulomonas</taxon>
    </lineage>
</organism>
<evidence type="ECO:0000256" key="1">
    <source>
        <dbReference type="SAM" id="MobiDB-lite"/>
    </source>
</evidence>
<dbReference type="EMBL" id="CP001964">
    <property type="protein sequence ID" value="ADG76031.1"/>
    <property type="molecule type" value="Genomic_DNA"/>
</dbReference>
<dbReference type="Pfam" id="PF13399">
    <property type="entry name" value="LytR_C"/>
    <property type="match status" value="1"/>
</dbReference>
<dbReference type="RefSeq" id="WP_013118362.1">
    <property type="nucleotide sequence ID" value="NC_014151.1"/>
</dbReference>
<dbReference type="KEGG" id="cfl:Cfla_3149"/>
<dbReference type="Proteomes" id="UP000000849">
    <property type="component" value="Chromosome"/>
</dbReference>
<dbReference type="InterPro" id="IPR027381">
    <property type="entry name" value="LytR/CpsA/Psr_C"/>
</dbReference>
<dbReference type="PROSITE" id="PS51257">
    <property type="entry name" value="PROKAR_LIPOPROTEIN"/>
    <property type="match status" value="1"/>
</dbReference>
<keyword evidence="2" id="KW-1133">Transmembrane helix</keyword>